<accession>A0A4Y9ISX4</accession>
<protein>
    <submittedName>
        <fullName evidence="2">Xanthan lyase</fullName>
    </submittedName>
</protein>
<evidence type="ECO:0000259" key="1">
    <source>
        <dbReference type="PROSITE" id="PS50853"/>
    </source>
</evidence>
<dbReference type="GO" id="GO:0016829">
    <property type="term" value="F:lyase activity"/>
    <property type="evidence" value="ECO:0007669"/>
    <property type="project" value="UniProtKB-KW"/>
</dbReference>
<keyword evidence="2" id="KW-0456">Lyase</keyword>
<dbReference type="Proteomes" id="UP000298285">
    <property type="component" value="Unassembled WGS sequence"/>
</dbReference>
<evidence type="ECO:0000313" key="2">
    <source>
        <dbReference type="EMBL" id="TFU91058.1"/>
    </source>
</evidence>
<dbReference type="EMBL" id="SPPK01000001">
    <property type="protein sequence ID" value="TFU91058.1"/>
    <property type="molecule type" value="Genomic_DNA"/>
</dbReference>
<feature type="domain" description="Fibronectin type-III" evidence="1">
    <location>
        <begin position="616"/>
        <end position="708"/>
    </location>
</feature>
<dbReference type="SUPFAM" id="SSF53187">
    <property type="entry name" value="Zn-dependent exopeptidases"/>
    <property type="match status" value="1"/>
</dbReference>
<dbReference type="InterPro" id="IPR033803">
    <property type="entry name" value="CBD-like_Golvesin-Xly"/>
</dbReference>
<dbReference type="Gene3D" id="3.40.630.40">
    <property type="entry name" value="Zn-dependent exopeptidases"/>
    <property type="match status" value="1"/>
</dbReference>
<reference evidence="2 3" key="1">
    <citation type="submission" date="2019-03" db="EMBL/GenBank/DDBJ databases">
        <title>Diversity of the mouse oral microbiome.</title>
        <authorList>
            <person name="Joseph S."/>
            <person name="Aduse-Opoku J."/>
            <person name="Curtis M."/>
            <person name="Wade W."/>
            <person name="Hashim A."/>
        </authorList>
    </citation>
    <scope>NUCLEOTIDE SEQUENCE [LARGE SCALE GENOMIC DNA]</scope>
    <source>
        <strain evidence="2 3">P11</strain>
    </source>
</reference>
<dbReference type="CDD" id="cd00063">
    <property type="entry name" value="FN3"/>
    <property type="match status" value="1"/>
</dbReference>
<dbReference type="PROSITE" id="PS50853">
    <property type="entry name" value="FN3"/>
    <property type="match status" value="1"/>
</dbReference>
<organism evidence="2 3">
    <name type="scientific">Dysgonomonas mossii</name>
    <dbReference type="NCBI Taxonomy" id="163665"/>
    <lineage>
        <taxon>Bacteria</taxon>
        <taxon>Pseudomonadati</taxon>
        <taxon>Bacteroidota</taxon>
        <taxon>Bacteroidia</taxon>
        <taxon>Bacteroidales</taxon>
        <taxon>Dysgonomonadaceae</taxon>
        <taxon>Dysgonomonas</taxon>
    </lineage>
</organism>
<dbReference type="Gene3D" id="2.60.40.10">
    <property type="entry name" value="Immunoglobulins"/>
    <property type="match status" value="1"/>
</dbReference>
<proteinExistence type="predicted"/>
<dbReference type="OrthoDB" id="719733at2"/>
<evidence type="ECO:0000313" key="3">
    <source>
        <dbReference type="Proteomes" id="UP000298285"/>
    </source>
</evidence>
<sequence length="1007" mass="114371">MKRNFFFNVSLLFLSFFIVNEIKAQIIPDSIKRNIGTYLTEFANKDVKTGRIKIDSVNMKGKTITFFAGVNLSYIPFQKNEVDVIYNKIKGLLPEKYKKYKAELVTDTRKVEDLVLFGKERKQLFANKLDKPLIANLSQPYVADRGLQNHHLAIWQSHGWYYEQKLARWEWQRARIFQTVEDLYTQSYVLPYLVPMLENAGANVLLPRERDIQRHEIIVDNDRNKDKSIYKEINGKDSWTAGYYEGFAYLKELYLDGENPFRSGSYKEVKTIKNGEESRCEWIPDIPENGKYGVYISYKTLGNSTDDARYTVYHKGGKTDFSINQKMGGGTWIFLGYFSFDKGINENCKVVLTNKSNKAGRILTADAVKIGGGMGNIARLPHASGIVTDNTKSSETIENDKIKKLPAIDYKPEVSGYPRYTEGARYWLQWAGAPDSIYNKSEGKNDYTDDYQSRGFWVNYIAGGSSVLPKKDGLNIPIDLAMAFHTDAGTTFNDSIIGSLGIYMTHHNDEKFENGKTRWASRDLTELIMDEIVKDIRREYEPQWTRRQMWNRSYSEARVPNVPTMLLELLSHQNFADMKYGLDPRFRFTVSRSIYKGMLKFIAHQYGYDYVVQPLPVKSFSAQFSGDTQVELKWKPVDDVTEPSAKPDQYIVYTRIGDGDFDNGKVVNGTSAIMPIEKEVLYSFKITAVNKGGQSFPSEILSVCKKSEEKGQVLIVNGFDRLSAPYSFASRDSIGGFLDFIDHGVPDKVEYNYIGSQYEFRRVIPWMDDDAAGFGASNANYETTVVAGNTFDYPSMHGRSIAAAGYSFVSVSRDAILDEAVNMNSYKLVDLILGKQRQTKIGRGVSPVEFKTFTKELQSKITDYCKHGGNIFISGAYVASDLWDTEKPQVEDQKFASDVLKYKWRVGRAAVEGKVKTIASPFPVFSGNYEFYTKLNSVAYAVESPDALEPAGDNSYTVFRYTENNLSAGIAHDGDYKTCVIGFPFEAIKDQAERNSLMSNILSFMFK</sequence>
<dbReference type="InterPro" id="IPR003961">
    <property type="entry name" value="FN3_dom"/>
</dbReference>
<name>A0A4Y9ISX4_9BACT</name>
<dbReference type="Pfam" id="PF25275">
    <property type="entry name" value="Golvesin_C"/>
    <property type="match status" value="1"/>
</dbReference>
<dbReference type="InterPro" id="IPR036116">
    <property type="entry name" value="FN3_sf"/>
</dbReference>
<gene>
    <name evidence="2" type="ORF">E4T88_03500</name>
</gene>
<dbReference type="SMART" id="SM00060">
    <property type="entry name" value="FN3"/>
    <property type="match status" value="1"/>
</dbReference>
<comment type="caution">
    <text evidence="2">The sequence shown here is derived from an EMBL/GenBank/DDBJ whole genome shotgun (WGS) entry which is preliminary data.</text>
</comment>
<dbReference type="InterPro" id="IPR013783">
    <property type="entry name" value="Ig-like_fold"/>
</dbReference>
<dbReference type="RefSeq" id="WP_135104079.1">
    <property type="nucleotide sequence ID" value="NZ_JADGKW010000001.1"/>
</dbReference>
<dbReference type="SUPFAM" id="SSF49265">
    <property type="entry name" value="Fibronectin type III"/>
    <property type="match status" value="1"/>
</dbReference>
<dbReference type="AlphaFoldDB" id="A0A4Y9ISX4"/>